<dbReference type="Proteomes" id="UP001162992">
    <property type="component" value="Chromosome 6"/>
</dbReference>
<proteinExistence type="predicted"/>
<evidence type="ECO:0000313" key="2">
    <source>
        <dbReference type="Proteomes" id="UP001162992"/>
    </source>
</evidence>
<name>A0ACC2DDI1_DIPCM</name>
<reference evidence="2" key="1">
    <citation type="journal article" date="2024" name="Proc. Natl. Acad. Sci. U.S.A.">
        <title>Extraordinary preservation of gene collinearity over three hundred million years revealed in homosporous lycophytes.</title>
        <authorList>
            <person name="Li C."/>
            <person name="Wickell D."/>
            <person name="Kuo L.Y."/>
            <person name="Chen X."/>
            <person name="Nie B."/>
            <person name="Liao X."/>
            <person name="Peng D."/>
            <person name="Ji J."/>
            <person name="Jenkins J."/>
            <person name="Williams M."/>
            <person name="Shu S."/>
            <person name="Plott C."/>
            <person name="Barry K."/>
            <person name="Rajasekar S."/>
            <person name="Grimwood J."/>
            <person name="Han X."/>
            <person name="Sun S."/>
            <person name="Hou Z."/>
            <person name="He W."/>
            <person name="Dai G."/>
            <person name="Sun C."/>
            <person name="Schmutz J."/>
            <person name="Leebens-Mack J.H."/>
            <person name="Li F.W."/>
            <person name="Wang L."/>
        </authorList>
    </citation>
    <scope>NUCLEOTIDE SEQUENCE [LARGE SCALE GENOMIC DNA]</scope>
    <source>
        <strain evidence="2">cv. PW_Plant_1</strain>
    </source>
</reference>
<protein>
    <submittedName>
        <fullName evidence="1">Uncharacterized protein</fullName>
    </submittedName>
</protein>
<organism evidence="1 2">
    <name type="scientific">Diphasiastrum complanatum</name>
    <name type="common">Issler's clubmoss</name>
    <name type="synonym">Lycopodium complanatum</name>
    <dbReference type="NCBI Taxonomy" id="34168"/>
    <lineage>
        <taxon>Eukaryota</taxon>
        <taxon>Viridiplantae</taxon>
        <taxon>Streptophyta</taxon>
        <taxon>Embryophyta</taxon>
        <taxon>Tracheophyta</taxon>
        <taxon>Lycopodiopsida</taxon>
        <taxon>Lycopodiales</taxon>
        <taxon>Lycopodiaceae</taxon>
        <taxon>Lycopodioideae</taxon>
        <taxon>Diphasiastrum</taxon>
    </lineage>
</organism>
<accession>A0ACC2DDI1</accession>
<gene>
    <name evidence="1" type="ORF">O6H91_06G052700</name>
</gene>
<comment type="caution">
    <text evidence="1">The sequence shown here is derived from an EMBL/GenBank/DDBJ whole genome shotgun (WGS) entry which is preliminary data.</text>
</comment>
<dbReference type="EMBL" id="CM055097">
    <property type="protein sequence ID" value="KAJ7552373.1"/>
    <property type="molecule type" value="Genomic_DNA"/>
</dbReference>
<keyword evidence="2" id="KW-1185">Reference proteome</keyword>
<sequence>MGWDPVADFCRPVAGGAWETKVTNGFGAYTPCVTDFIILGVANLYLMFLAAYRIRLIRSHSFKKFSIQKKYIHYFLITLAAFNVLLPLIQVILGISIVNVDRERSLAPFEIESSLLSSLTWLTIACMLYFETKAYVREYMWLFRFGMLYALVAQAVKFQFIFGLRDIYNRQVFQIYVSHVISQVIFGVIAICNFPDVIPLSIYIPIQVDPSQIVELDYEALPGAEQVCPERHANIFSRILFEWMTPLMKKGYKKPLGERDIWQLDTWDRTEELYANFQRCWVAESTKTRPRLLRALNNSLGSRFWLGGIFKIGNDLSQFVGPVFLGFLLQSMQNGEPVWKGYIYAASIFLGVVVGVLCEGQYFQNVMRTGFRIRSTLVAAVFRKSLRLTHVGRQGFTAGKITNLMTSDAEALQQICQQLHGIWSAPFRIIAAIYLLYMQLGPASLVGASVLLLMFPAQTFVISKSQKLTKEGLLRTDKRIGLMNEILSAVDIVKCYAWENSFKSKVLGIRTDELGWYRSAQLLSAVNSFFLNSIPILVTVIAFGVFTLLGGDLTPAKAFTSLSLFAVLRFPLFMFPSLITQVVNANVSLKRLEDLLLADERILLPNPPLQPGLPAISIRDGNFSWDPKAKRATLVNITFHVPVGSFVAIVGGTGQGKTSVISAILGEIPAIADSEATIRGSAAYVPQVSWIFNATVRDNILFGAPFDPVRYNRAIEVSALSHDLQQLPGGDLTEIGERGVNLSGGQKQRVSIARAVYANADVYLFDDPLSALDSHVARQVFDSCLHGELQEKTRLLVTNQLHFLSQVDKVLFVHEGEIKEQGTFEELMENGPLFKQLMENAGSMEDSIEEDINDAQKPLEADIESTENGEVTKITKALSIKRKPSSKKEKKSVLVKQEERETGIVSSKVLRRYVDALGGIWVVSVLFFCYISIEGTRLASSGWLSYWTDETITKTHGPGFYNAIYAAISFCQVLVTLSNSFWIVVSSLAAARSLHDSMLGSILRAPMSFFYANPLGRIINRFAKDTGDIDRTVAVYTNMFLSSFFQLLSTFLLIGIVSTVSLWGILPLLLAFYAAYLYFQSTAREVKRLDSITRSPVYAQFGEALNGLATIRAYKAHDRLAEFNGKSMDHNVRFTLVSMSANRWLGIRLEFFGGVMIWLTATFAVLANARSADQASFAPQMGLLLSYALNITSIMTTFLRLASLAENSFNAVERVGNYIDLVPEAPLVVDDHRPPPGWPSAGLIEYKNVVMRYRQDLPPVLFGLSVSIHSSEKVGVVGRTGAGKSSMFNALFRIVELESGQILIDGFDVSKFGLNDLRRNLGIIPQVPVVFSGTVRFNLDPFNEHNDADLWEALERAHLKNVVARNSLGLDAEVFPICR</sequence>
<evidence type="ECO:0000313" key="1">
    <source>
        <dbReference type="EMBL" id="KAJ7552373.1"/>
    </source>
</evidence>